<evidence type="ECO:0008006" key="4">
    <source>
        <dbReference type="Google" id="ProtNLM"/>
    </source>
</evidence>
<feature type="transmembrane region" description="Helical" evidence="1">
    <location>
        <begin position="39"/>
        <end position="58"/>
    </location>
</feature>
<dbReference type="Proteomes" id="UP001501295">
    <property type="component" value="Unassembled WGS sequence"/>
</dbReference>
<evidence type="ECO:0000256" key="1">
    <source>
        <dbReference type="SAM" id="Phobius"/>
    </source>
</evidence>
<reference evidence="3" key="1">
    <citation type="journal article" date="2019" name="Int. J. Syst. Evol. Microbiol.">
        <title>The Global Catalogue of Microorganisms (GCM) 10K type strain sequencing project: providing services to taxonomists for standard genome sequencing and annotation.</title>
        <authorList>
            <consortium name="The Broad Institute Genomics Platform"/>
            <consortium name="The Broad Institute Genome Sequencing Center for Infectious Disease"/>
            <person name="Wu L."/>
            <person name="Ma J."/>
        </authorList>
    </citation>
    <scope>NUCLEOTIDE SEQUENCE [LARGE SCALE GENOMIC DNA]</scope>
    <source>
        <strain evidence="3">JCM 18956</strain>
    </source>
</reference>
<evidence type="ECO:0000313" key="3">
    <source>
        <dbReference type="Proteomes" id="UP001501295"/>
    </source>
</evidence>
<proteinExistence type="predicted"/>
<comment type="caution">
    <text evidence="2">The sequence shown here is derived from an EMBL/GenBank/DDBJ whole genome shotgun (WGS) entry which is preliminary data.</text>
</comment>
<keyword evidence="1" id="KW-1133">Transmembrane helix</keyword>
<accession>A0ABP8VPD0</accession>
<dbReference type="EMBL" id="BAABLM010000001">
    <property type="protein sequence ID" value="GAA4668233.1"/>
    <property type="molecule type" value="Genomic_DNA"/>
</dbReference>
<organism evidence="2 3">
    <name type="scientific">Frondihabitans cladoniiphilus</name>
    <dbReference type="NCBI Taxonomy" id="715785"/>
    <lineage>
        <taxon>Bacteria</taxon>
        <taxon>Bacillati</taxon>
        <taxon>Actinomycetota</taxon>
        <taxon>Actinomycetes</taxon>
        <taxon>Micrococcales</taxon>
        <taxon>Microbacteriaceae</taxon>
        <taxon>Frondihabitans</taxon>
    </lineage>
</organism>
<keyword evidence="1" id="KW-0812">Transmembrane</keyword>
<keyword evidence="3" id="KW-1185">Reference proteome</keyword>
<dbReference type="RefSeq" id="WP_345373552.1">
    <property type="nucleotide sequence ID" value="NZ_BAABLM010000001.1"/>
</dbReference>
<keyword evidence="1" id="KW-0472">Membrane</keyword>
<evidence type="ECO:0000313" key="2">
    <source>
        <dbReference type="EMBL" id="GAA4668233.1"/>
    </source>
</evidence>
<name>A0ABP8VPD0_9MICO</name>
<protein>
    <recommendedName>
        <fullName evidence="4">DUF2631 family protein</fullName>
    </recommendedName>
</protein>
<feature type="transmembrane region" description="Helical" evidence="1">
    <location>
        <begin position="12"/>
        <end position="33"/>
    </location>
</feature>
<sequence length="66" mass="7236">MTEESRPPGKTPAWLWVVFVIGMGLFGYGGFVARLEHQLFGIVILAVGLAIVVTFVALRGRYTGIR</sequence>
<gene>
    <name evidence="2" type="ORF">GCM10025780_08530</name>
</gene>